<dbReference type="GO" id="GO:0005886">
    <property type="term" value="C:plasma membrane"/>
    <property type="evidence" value="ECO:0007669"/>
    <property type="project" value="UniProtKB-SubCell"/>
</dbReference>
<evidence type="ECO:0000256" key="4">
    <source>
        <dbReference type="ARBA" id="ARBA00022475"/>
    </source>
</evidence>
<proteinExistence type="inferred from homology"/>
<keyword evidence="3" id="KW-0813">Transport</keyword>
<dbReference type="NCBIfam" id="NF008453">
    <property type="entry name" value="PRK11308.1"/>
    <property type="match status" value="2"/>
</dbReference>
<keyword evidence="5" id="KW-0997">Cell inner membrane</keyword>
<feature type="domain" description="ABC transporter" evidence="11">
    <location>
        <begin position="357"/>
        <end position="614"/>
    </location>
</feature>
<organism evidence="12 13">
    <name type="scientific">Ferruginivarius sediminum</name>
    <dbReference type="NCBI Taxonomy" id="2661937"/>
    <lineage>
        <taxon>Bacteria</taxon>
        <taxon>Pseudomonadati</taxon>
        <taxon>Pseudomonadota</taxon>
        <taxon>Alphaproteobacteria</taxon>
        <taxon>Rhodospirillales</taxon>
        <taxon>Rhodospirillaceae</taxon>
        <taxon>Ferruginivarius</taxon>
    </lineage>
</organism>
<evidence type="ECO:0000256" key="1">
    <source>
        <dbReference type="ARBA" id="ARBA00004417"/>
    </source>
</evidence>
<evidence type="ECO:0000256" key="5">
    <source>
        <dbReference type="ARBA" id="ARBA00022519"/>
    </source>
</evidence>
<dbReference type="InterPro" id="IPR013563">
    <property type="entry name" value="Oligopep_ABC_C"/>
</dbReference>
<reference evidence="12 13" key="1">
    <citation type="submission" date="2018-07" db="EMBL/GenBank/DDBJ databases">
        <title>Venubactetium sediminum gen. nov., sp. nov., isolated from a marine solar saltern.</title>
        <authorList>
            <person name="Wang S."/>
        </authorList>
    </citation>
    <scope>NUCLEOTIDE SEQUENCE [LARGE SCALE GENOMIC DNA]</scope>
    <source>
        <strain evidence="12 13">WD2A32</strain>
    </source>
</reference>
<name>A0A369TF70_9PROT</name>
<dbReference type="RefSeq" id="WP_114580413.1">
    <property type="nucleotide sequence ID" value="NZ_QPMH01000001.1"/>
</dbReference>
<gene>
    <name evidence="12" type="ORF">DRB17_01705</name>
</gene>
<keyword evidence="6" id="KW-0547">Nucleotide-binding</keyword>
<dbReference type="Pfam" id="PF08352">
    <property type="entry name" value="oligo_HPY"/>
    <property type="match status" value="2"/>
</dbReference>
<keyword evidence="7 12" id="KW-0067">ATP-binding</keyword>
<dbReference type="GO" id="GO:0015833">
    <property type="term" value="P:peptide transport"/>
    <property type="evidence" value="ECO:0007669"/>
    <property type="project" value="InterPro"/>
</dbReference>
<dbReference type="GO" id="GO:0055085">
    <property type="term" value="P:transmembrane transport"/>
    <property type="evidence" value="ECO:0007669"/>
    <property type="project" value="UniProtKB-ARBA"/>
</dbReference>
<comment type="similarity">
    <text evidence="2">Belongs to the ABC transporter superfamily.</text>
</comment>
<dbReference type="InterPro" id="IPR017871">
    <property type="entry name" value="ABC_transporter-like_CS"/>
</dbReference>
<dbReference type="PROSITE" id="PS00211">
    <property type="entry name" value="ABC_TRANSPORTER_1"/>
    <property type="match status" value="2"/>
</dbReference>
<evidence type="ECO:0000259" key="11">
    <source>
        <dbReference type="PROSITE" id="PS50893"/>
    </source>
</evidence>
<evidence type="ECO:0000256" key="3">
    <source>
        <dbReference type="ARBA" id="ARBA00022448"/>
    </source>
</evidence>
<keyword evidence="8" id="KW-1278">Translocase</keyword>
<accession>A0A369TF70</accession>
<evidence type="ECO:0000313" key="13">
    <source>
        <dbReference type="Proteomes" id="UP000253941"/>
    </source>
</evidence>
<keyword evidence="13" id="KW-1185">Reference proteome</keyword>
<feature type="region of interest" description="Disordered" evidence="10">
    <location>
        <begin position="696"/>
        <end position="717"/>
    </location>
</feature>
<dbReference type="CDD" id="cd03257">
    <property type="entry name" value="ABC_NikE_OppD_transporters"/>
    <property type="match status" value="2"/>
</dbReference>
<dbReference type="PANTHER" id="PTHR43297:SF14">
    <property type="entry name" value="ATPASE AAA-TYPE CORE DOMAIN-CONTAINING PROTEIN"/>
    <property type="match status" value="1"/>
</dbReference>
<evidence type="ECO:0000256" key="2">
    <source>
        <dbReference type="ARBA" id="ARBA00005417"/>
    </source>
</evidence>
<dbReference type="InterPro" id="IPR027417">
    <property type="entry name" value="P-loop_NTPase"/>
</dbReference>
<feature type="compositionally biased region" description="Basic and acidic residues" evidence="10">
    <location>
        <begin position="700"/>
        <end position="711"/>
    </location>
</feature>
<feature type="domain" description="ABC transporter" evidence="11">
    <location>
        <begin position="13"/>
        <end position="263"/>
    </location>
</feature>
<dbReference type="NCBIfam" id="TIGR01727">
    <property type="entry name" value="oligo_HPY"/>
    <property type="match status" value="2"/>
</dbReference>
<evidence type="ECO:0000256" key="9">
    <source>
        <dbReference type="ARBA" id="ARBA00023136"/>
    </source>
</evidence>
<comment type="subcellular location">
    <subcellularLocation>
        <location evidence="1">Cell inner membrane</location>
        <topology evidence="1">Peripheral membrane protein</topology>
    </subcellularLocation>
</comment>
<evidence type="ECO:0000313" key="12">
    <source>
        <dbReference type="EMBL" id="RDD63900.1"/>
    </source>
</evidence>
<evidence type="ECO:0000256" key="6">
    <source>
        <dbReference type="ARBA" id="ARBA00022741"/>
    </source>
</evidence>
<dbReference type="InterPro" id="IPR050388">
    <property type="entry name" value="ABC_Ni/Peptide_Import"/>
</dbReference>
<dbReference type="Proteomes" id="UP000253941">
    <property type="component" value="Unassembled WGS sequence"/>
</dbReference>
<evidence type="ECO:0000256" key="7">
    <source>
        <dbReference type="ARBA" id="ARBA00022840"/>
    </source>
</evidence>
<dbReference type="PROSITE" id="PS50893">
    <property type="entry name" value="ABC_TRANSPORTER_2"/>
    <property type="match status" value="2"/>
</dbReference>
<dbReference type="EMBL" id="QPMH01000001">
    <property type="protein sequence ID" value="RDD63900.1"/>
    <property type="molecule type" value="Genomic_DNA"/>
</dbReference>
<dbReference type="FunFam" id="3.40.50.300:FF:000016">
    <property type="entry name" value="Oligopeptide ABC transporter ATP-binding component"/>
    <property type="match status" value="2"/>
</dbReference>
<dbReference type="InterPro" id="IPR003439">
    <property type="entry name" value="ABC_transporter-like_ATP-bd"/>
</dbReference>
<keyword evidence="4" id="KW-1003">Cell membrane</keyword>
<dbReference type="Gene3D" id="3.40.50.300">
    <property type="entry name" value="P-loop containing nucleotide triphosphate hydrolases"/>
    <property type="match status" value="2"/>
</dbReference>
<dbReference type="GO" id="GO:0016887">
    <property type="term" value="F:ATP hydrolysis activity"/>
    <property type="evidence" value="ECO:0007669"/>
    <property type="project" value="InterPro"/>
</dbReference>
<dbReference type="PANTHER" id="PTHR43297">
    <property type="entry name" value="OLIGOPEPTIDE TRANSPORT ATP-BINDING PROTEIN APPD"/>
    <property type="match status" value="1"/>
</dbReference>
<keyword evidence="9" id="KW-0472">Membrane</keyword>
<dbReference type="InterPro" id="IPR003593">
    <property type="entry name" value="AAA+_ATPase"/>
</dbReference>
<evidence type="ECO:0000256" key="8">
    <source>
        <dbReference type="ARBA" id="ARBA00022967"/>
    </source>
</evidence>
<dbReference type="GO" id="GO:0005524">
    <property type="term" value="F:ATP binding"/>
    <property type="evidence" value="ECO:0007669"/>
    <property type="project" value="UniProtKB-KW"/>
</dbReference>
<comment type="caution">
    <text evidence="12">The sequence shown here is derived from an EMBL/GenBank/DDBJ whole genome shotgun (WGS) entry which is preliminary data.</text>
</comment>
<dbReference type="SMART" id="SM00382">
    <property type="entry name" value="AAA"/>
    <property type="match status" value="2"/>
</dbReference>
<dbReference type="SUPFAM" id="SSF52540">
    <property type="entry name" value="P-loop containing nucleoside triphosphate hydrolases"/>
    <property type="match status" value="2"/>
</dbReference>
<evidence type="ECO:0000256" key="10">
    <source>
        <dbReference type="SAM" id="MobiDB-lite"/>
    </source>
</evidence>
<dbReference type="AlphaFoldDB" id="A0A369TF70"/>
<sequence length="717" mass="78685">MTTNGSGGETPILECKDLCLSYFTRAGEIPAVVDFNMTLHRGGSIGLVGESGCGKSTVAMAIMRYLGSNGAIVGGQILYKGRDMAEMSEEELRQLRGSEIAMVYQEPMASLNPSLTLGRQLVEVPICHERISEKEAYDRAVQILADVNLPDPERVMASYPHQISGGQQQRVVIAMALLSNPTLLLLDEPTTALDVTVEAGIVELIGQIAEKYDTSMVYISHNLGLILETCDRVNVMYSGEAVETGTVKEVFDRMRHPYTKGLFGCIPLPGADKNERPLVPIRGQLPLPHERPRGCNFGPRCDFFQAGRCDADTIAMHNVAGEQGHKVRCLRWNEIDWASYRPEGVSTEQSEFGDRVLHVDGMRKYYELTDNSIAAMIKGNRVKYVKANERINMDAREAQTVAIVGESGCGKSTFAKVLMGLETATDGTVNFNGDELAEKSVHDRSPKQLGSLQMIFQNPFDTLNPSHSVGGQIARVIRKFGVEKDKSKVEQRVLELLDLVKLPRDFAHRRPRQLSGGQKQRIGIARAFAGRPSMVVADEPVSALDVSVAAAVTGLLMEIQRTYRTTLLFISHDLSLVRYLADRVVVMYLGHIVEQGTTDEVFAPPYHPYTEALLSAVPIADTSIEKKRIILEGNLPSVMNPPKGCVFHTRCPRKIGRVCETEAPPVVEPTPGHQVACHIPLDELKQMEPVIVMTDANKQAAEKAGAKKEAEGSPAAE</sequence>
<protein>
    <submittedName>
        <fullName evidence="12">ABC transporter ATP-binding protein</fullName>
    </submittedName>
</protein>
<dbReference type="Pfam" id="PF00005">
    <property type="entry name" value="ABC_tran"/>
    <property type="match status" value="2"/>
</dbReference>